<evidence type="ECO:0000259" key="6">
    <source>
        <dbReference type="Pfam" id="PF05670"/>
    </source>
</evidence>
<evidence type="ECO:0000256" key="3">
    <source>
        <dbReference type="ARBA" id="ARBA00022884"/>
    </source>
</evidence>
<dbReference type="RefSeq" id="WP_162644399.1">
    <property type="nucleotide sequence ID" value="NZ_CP048286.1"/>
</dbReference>
<dbReference type="Gene3D" id="3.40.970.40">
    <property type="entry name" value="fibrinogen binding protein from staphylococcus aureus domain like"/>
    <property type="match status" value="1"/>
</dbReference>
<keyword evidence="2 5" id="KW-0699">rRNA-binding</keyword>
<dbReference type="PANTHER" id="PTHR15239">
    <property type="entry name" value="NUCLEAR EXPORT MEDIATOR FACTOR NEMF"/>
    <property type="match status" value="1"/>
</dbReference>
<dbReference type="Gene3D" id="2.30.310.10">
    <property type="entry name" value="ibrinogen binding protein from staphylococcus aureus domain"/>
    <property type="match status" value="1"/>
</dbReference>
<dbReference type="AlphaFoldDB" id="A0A6C0P7F5"/>
<dbReference type="InterPro" id="IPR008532">
    <property type="entry name" value="NFACT_RNA-bd"/>
</dbReference>
<name>A0A6C0P7F5_9BACL</name>
<keyword evidence="1 5" id="KW-0820">tRNA-binding</keyword>
<protein>
    <recommendedName>
        <fullName evidence="5">Rqc2 homolog RqcH</fullName>
        <shortName evidence="5">RqcH</shortName>
    </recommendedName>
</protein>
<keyword evidence="4 5" id="KW-0648">Protein biosynthesis</keyword>
<dbReference type="PANTHER" id="PTHR15239:SF6">
    <property type="entry name" value="RIBOSOME QUALITY CONTROL COMPLEX SUBUNIT NEMF"/>
    <property type="match status" value="1"/>
</dbReference>
<evidence type="ECO:0000313" key="7">
    <source>
        <dbReference type="EMBL" id="QHW34389.1"/>
    </source>
</evidence>
<evidence type="ECO:0000313" key="8">
    <source>
        <dbReference type="Proteomes" id="UP000479114"/>
    </source>
</evidence>
<comment type="subunit">
    <text evidence="5">Associates with stalled 50S ribosomal subunits. Binds to RqcP.</text>
</comment>
<feature type="coiled-coil region" evidence="5">
    <location>
        <begin position="340"/>
        <end position="367"/>
    </location>
</feature>
<keyword evidence="5" id="KW-0175">Coiled coil</keyword>
<dbReference type="KEGG" id="prz:GZH47_28745"/>
<dbReference type="EMBL" id="CP048286">
    <property type="protein sequence ID" value="QHW34389.1"/>
    <property type="molecule type" value="Genomic_DNA"/>
</dbReference>
<evidence type="ECO:0000256" key="4">
    <source>
        <dbReference type="ARBA" id="ARBA00022917"/>
    </source>
</evidence>
<comment type="similarity">
    <text evidence="5">Belongs to the NEMF family.</text>
</comment>
<dbReference type="GO" id="GO:0072344">
    <property type="term" value="P:rescue of stalled ribosome"/>
    <property type="evidence" value="ECO:0007669"/>
    <property type="project" value="UniProtKB-UniRule"/>
</dbReference>
<dbReference type="GO" id="GO:0000049">
    <property type="term" value="F:tRNA binding"/>
    <property type="evidence" value="ECO:0007669"/>
    <property type="project" value="UniProtKB-UniRule"/>
</dbReference>
<accession>A0A6C0P7F5</accession>
<dbReference type="Pfam" id="PF05670">
    <property type="entry name" value="NFACT-R_1"/>
    <property type="match status" value="1"/>
</dbReference>
<evidence type="ECO:0000256" key="1">
    <source>
        <dbReference type="ARBA" id="ARBA00022555"/>
    </source>
</evidence>
<dbReference type="FunFam" id="2.30.310.10:FF:000004">
    <property type="entry name" value="Fibronectin-binding protein A"/>
    <property type="match status" value="1"/>
</dbReference>
<feature type="domain" description="NFACT RNA-binding" evidence="6">
    <location>
        <begin position="497"/>
        <end position="585"/>
    </location>
</feature>
<evidence type="ECO:0000256" key="2">
    <source>
        <dbReference type="ARBA" id="ARBA00022730"/>
    </source>
</evidence>
<evidence type="ECO:0000256" key="5">
    <source>
        <dbReference type="HAMAP-Rule" id="MF_00844"/>
    </source>
</evidence>
<comment type="function">
    <text evidence="5">Key component of the ribosome quality control system (RQC), a ribosome-associated complex that mediates the extraction of incompletely synthesized nascent chains from stalled ribosomes and their subsequent degradation. RqcH recruits Ala-charged tRNA, and with RqcP directs the elongation of stalled nascent chains on 50S ribosomal subunits, leading to non-templated C-terminal alanine extensions (Ala tail). The Ala tail promotes nascent chain degradation. May add between 1 and at least 8 Ala residues. Binds to stalled 50S ribosomal subunits.</text>
</comment>
<dbReference type="GO" id="GO:0043023">
    <property type="term" value="F:ribosomal large subunit binding"/>
    <property type="evidence" value="ECO:0007669"/>
    <property type="project" value="UniProtKB-UniRule"/>
</dbReference>
<dbReference type="InterPro" id="IPR043682">
    <property type="entry name" value="RqcH_bacterial"/>
</dbReference>
<keyword evidence="8" id="KW-1185">Reference proteome</keyword>
<dbReference type="Gene3D" id="1.10.8.50">
    <property type="match status" value="1"/>
</dbReference>
<gene>
    <name evidence="5" type="primary">rqcH</name>
    <name evidence="7" type="ORF">GZH47_28745</name>
</gene>
<keyword evidence="3 5" id="KW-0694">RNA-binding</keyword>
<dbReference type="Proteomes" id="UP000479114">
    <property type="component" value="Chromosome"/>
</dbReference>
<dbReference type="InterPro" id="IPR051608">
    <property type="entry name" value="RQC_Subunit_NEMF"/>
</dbReference>
<dbReference type="GO" id="GO:0019843">
    <property type="term" value="F:rRNA binding"/>
    <property type="evidence" value="ECO:0007669"/>
    <property type="project" value="UniProtKB-UniRule"/>
</dbReference>
<proteinExistence type="inferred from homology"/>
<organism evidence="7 8">
    <name type="scientific">Paenibacillus rhizovicinus</name>
    <dbReference type="NCBI Taxonomy" id="2704463"/>
    <lineage>
        <taxon>Bacteria</taxon>
        <taxon>Bacillati</taxon>
        <taxon>Bacillota</taxon>
        <taxon>Bacilli</taxon>
        <taxon>Bacillales</taxon>
        <taxon>Paenibacillaceae</taxon>
        <taxon>Paenibacillus</taxon>
    </lineage>
</organism>
<sequence length="618" mass="68999">MALDGIVTRAIADELQACVGARIHKIHQPSPHDLVLQIRGGRNPGRLLLSANPTYPRVHWTEQTFVNPMEAPMFCMLMRKHCEGAVIEAVRQVGNERIIHLDVRQRDELGDTFQKRIIIELMGRHSNIILLDATTETIHDGIHHVTPSISSYRVIMPGTSYIAPPEQGKHDPFAVNGEREFTAALHGAGSLLLNPPMPDEDSIHFGTAPKPVPAESLTPDKLIVAAFSGMSPLLAKEIAYRAAAANPNEKLPNGLDEIQRTGEMLWPFFRDMMTPFRSGSYEPQIVALAGGNGKSAFSVTPLTHLKGETAAFETVSACLEAFYGDKAQRDTVKQRVSDLIRFLQNERGKNEKKLEKLEESLREAQDADKFRILGELLTASLHQIQRGDTTVELANYYEEEMPLITIPLDPQLTPSQNAQRLFKKYAKFRNSQVFVTEQMGLAEQEIQYLASLLQQLDSASLADIEEIRDELAEQGYMRQREKRGAKKKKSKQPALLCYTSSEGLPIFVGKNNTQNDFLTNKVAGPNDTWLHTKDIPGSHVVIRGANFNDRTLEEAAMLAAQFSQARSSSMVPVDYTLIRHVKKPSGAKPGFVIYDHQKTLFITPDEQRLKDLPSQIKA</sequence>
<reference evidence="7 8" key="1">
    <citation type="submission" date="2020-02" db="EMBL/GenBank/DDBJ databases">
        <title>Paenibacillus sp. nov., isolated from rhizosphere soil of tomato.</title>
        <authorList>
            <person name="Weon H.-Y."/>
            <person name="Lee S.A."/>
        </authorList>
    </citation>
    <scope>NUCLEOTIDE SEQUENCE [LARGE SCALE GENOMIC DNA]</scope>
    <source>
        <strain evidence="7 8">14171R-81</strain>
    </source>
</reference>
<dbReference type="GO" id="GO:1990112">
    <property type="term" value="C:RQC complex"/>
    <property type="evidence" value="ECO:0007669"/>
    <property type="project" value="TreeGrafter"/>
</dbReference>
<dbReference type="HAMAP" id="MF_00844_B">
    <property type="entry name" value="RqcH_B"/>
    <property type="match status" value="1"/>
</dbReference>
<dbReference type="Pfam" id="PF05833">
    <property type="entry name" value="NFACT_N"/>
    <property type="match status" value="2"/>
</dbReference>